<dbReference type="Gene3D" id="2.40.420.20">
    <property type="match status" value="1"/>
</dbReference>
<protein>
    <submittedName>
        <fullName evidence="7">Efflux RND transporter periplasmic adaptor subunit</fullName>
    </submittedName>
</protein>
<organism evidence="7 8">
    <name type="scientific">Dyella soli</name>
    <dbReference type="NCBI Taxonomy" id="522319"/>
    <lineage>
        <taxon>Bacteria</taxon>
        <taxon>Pseudomonadati</taxon>
        <taxon>Pseudomonadota</taxon>
        <taxon>Gammaproteobacteria</taxon>
        <taxon>Lysobacterales</taxon>
        <taxon>Rhodanobacteraceae</taxon>
        <taxon>Dyella</taxon>
    </lineage>
</organism>
<feature type="domain" description="CusB-like beta-barrel" evidence="5">
    <location>
        <begin position="240"/>
        <end position="312"/>
    </location>
</feature>
<dbReference type="AlphaFoldDB" id="A0A4R0YRZ6"/>
<comment type="caution">
    <text evidence="7">The sequence shown here is derived from an EMBL/GenBank/DDBJ whole genome shotgun (WGS) entry which is preliminary data.</text>
</comment>
<feature type="domain" description="Multidrug resistance protein MdtA-like barrel-sandwich hybrid" evidence="4">
    <location>
        <begin position="97"/>
        <end position="226"/>
    </location>
</feature>
<evidence type="ECO:0000259" key="4">
    <source>
        <dbReference type="Pfam" id="PF25917"/>
    </source>
</evidence>
<sequence length="399" mass="42649">MARLAERDACTPVAIPTQEWPVTRRKSPRSAGLLPRSLWLLATVAALATVSGCARHEPEIEPGRAVIAMPVKAVDGAPTSQFPGEIHARYEMPLSFRVGGQLTARYARLGDTVKKGQPLAQLDDADARKTQASAQASLDAAEHRLIFATQQRDRDEAQAKQNLISQLQLDQTRDAYASAVAGRDQAKQQLALTQNQSNYTTLVADRDGSITSEQAEAGQVVAAGQPVFGFAWSGDRDVFIDVPEDRVAGMLVGQAAKVTVQALPGASFAGHVRDISPAADPQARTYRVKLAVDVPSPQLRLGMTAEVSLSTASDEALAVRIPATALFHQGDRPAVWVVRPSDSKLELRAVTVSRYGEHDVLVGNGLHAGERVVMQGVHAVSADEKVTPIAPPHAEDVPL</sequence>
<evidence type="ECO:0000259" key="6">
    <source>
        <dbReference type="Pfam" id="PF25967"/>
    </source>
</evidence>
<dbReference type="PANTHER" id="PTHR30469:SF15">
    <property type="entry name" value="HLYD FAMILY OF SECRETION PROTEINS"/>
    <property type="match status" value="1"/>
</dbReference>
<evidence type="ECO:0000256" key="1">
    <source>
        <dbReference type="ARBA" id="ARBA00004196"/>
    </source>
</evidence>
<accession>A0A4R0YRZ6</accession>
<dbReference type="Gene3D" id="2.40.30.170">
    <property type="match status" value="1"/>
</dbReference>
<keyword evidence="8" id="KW-1185">Reference proteome</keyword>
<comment type="similarity">
    <text evidence="2">Belongs to the membrane fusion protein (MFP) (TC 8.A.1) family.</text>
</comment>
<dbReference type="InterPro" id="IPR058792">
    <property type="entry name" value="Beta-barrel_RND_2"/>
</dbReference>
<evidence type="ECO:0000259" key="5">
    <source>
        <dbReference type="Pfam" id="PF25954"/>
    </source>
</evidence>
<name>A0A4R0YRZ6_9GAMM</name>
<dbReference type="Pfam" id="PF25954">
    <property type="entry name" value="Beta-barrel_RND_2"/>
    <property type="match status" value="1"/>
</dbReference>
<dbReference type="PANTHER" id="PTHR30469">
    <property type="entry name" value="MULTIDRUG RESISTANCE PROTEIN MDTA"/>
    <property type="match status" value="1"/>
</dbReference>
<comment type="subcellular location">
    <subcellularLocation>
        <location evidence="1">Cell envelope</location>
    </subcellularLocation>
</comment>
<dbReference type="InterPro" id="IPR058627">
    <property type="entry name" value="MdtA-like_C"/>
</dbReference>
<reference evidence="7 8" key="1">
    <citation type="submission" date="2019-02" db="EMBL/GenBank/DDBJ databases">
        <title>Dyella amyloliquefaciens sp. nov., isolated from forest soil.</title>
        <authorList>
            <person name="Gao Z.-H."/>
            <person name="Qiu L.-H."/>
        </authorList>
    </citation>
    <scope>NUCLEOTIDE SEQUENCE [LARGE SCALE GENOMIC DNA]</scope>
    <source>
        <strain evidence="7 8">KACC 12747</strain>
    </source>
</reference>
<dbReference type="Pfam" id="PF25967">
    <property type="entry name" value="RND-MFP_C"/>
    <property type="match status" value="1"/>
</dbReference>
<feature type="domain" description="Multidrug resistance protein MdtA-like C-terminal permuted SH3" evidence="6">
    <location>
        <begin position="318"/>
        <end position="377"/>
    </location>
</feature>
<dbReference type="GO" id="GO:0015562">
    <property type="term" value="F:efflux transmembrane transporter activity"/>
    <property type="evidence" value="ECO:0007669"/>
    <property type="project" value="TreeGrafter"/>
</dbReference>
<dbReference type="Gene3D" id="2.40.50.100">
    <property type="match status" value="1"/>
</dbReference>
<dbReference type="Proteomes" id="UP000291822">
    <property type="component" value="Unassembled WGS sequence"/>
</dbReference>
<gene>
    <name evidence="7" type="ORF">EZM97_11730</name>
</gene>
<dbReference type="SUPFAM" id="SSF111369">
    <property type="entry name" value="HlyD-like secretion proteins"/>
    <property type="match status" value="1"/>
</dbReference>
<evidence type="ECO:0000313" key="8">
    <source>
        <dbReference type="Proteomes" id="UP000291822"/>
    </source>
</evidence>
<evidence type="ECO:0000256" key="3">
    <source>
        <dbReference type="ARBA" id="ARBA00022448"/>
    </source>
</evidence>
<dbReference type="Pfam" id="PF25917">
    <property type="entry name" value="BSH_RND"/>
    <property type="match status" value="1"/>
</dbReference>
<evidence type="ECO:0000313" key="7">
    <source>
        <dbReference type="EMBL" id="TCI09628.1"/>
    </source>
</evidence>
<dbReference type="InterPro" id="IPR058625">
    <property type="entry name" value="MdtA-like_BSH"/>
</dbReference>
<dbReference type="NCBIfam" id="TIGR01730">
    <property type="entry name" value="RND_mfp"/>
    <property type="match status" value="1"/>
</dbReference>
<evidence type="ECO:0000256" key="2">
    <source>
        <dbReference type="ARBA" id="ARBA00009477"/>
    </source>
</evidence>
<proteinExistence type="inferred from homology"/>
<dbReference type="InterPro" id="IPR006143">
    <property type="entry name" value="RND_pump_MFP"/>
</dbReference>
<keyword evidence="3" id="KW-0813">Transport</keyword>
<dbReference type="GO" id="GO:1990281">
    <property type="term" value="C:efflux pump complex"/>
    <property type="evidence" value="ECO:0007669"/>
    <property type="project" value="TreeGrafter"/>
</dbReference>
<dbReference type="EMBL" id="SJTG01000002">
    <property type="protein sequence ID" value="TCI09628.1"/>
    <property type="molecule type" value="Genomic_DNA"/>
</dbReference>